<name>K0IJT7_NITGG</name>
<dbReference type="Proteomes" id="UP000008037">
    <property type="component" value="Chromosome"/>
</dbReference>
<keyword evidence="10" id="KW-1015">Disulfide bond</keyword>
<feature type="transmembrane region" description="Helical" evidence="12">
    <location>
        <begin position="118"/>
        <end position="136"/>
    </location>
</feature>
<evidence type="ECO:0000313" key="14">
    <source>
        <dbReference type="Proteomes" id="UP000008037"/>
    </source>
</evidence>
<evidence type="ECO:0000256" key="7">
    <source>
        <dbReference type="ARBA" id="ARBA00023004"/>
    </source>
</evidence>
<dbReference type="GO" id="GO:0016020">
    <property type="term" value="C:membrane"/>
    <property type="evidence" value="ECO:0007669"/>
    <property type="project" value="UniProtKB-SubCell"/>
</dbReference>
<evidence type="ECO:0000256" key="2">
    <source>
        <dbReference type="ARBA" id="ARBA00022475"/>
    </source>
</evidence>
<dbReference type="PANTHER" id="PTHR35457:SF1">
    <property type="entry name" value="HEME A SYNTHASE"/>
    <property type="match status" value="1"/>
</dbReference>
<evidence type="ECO:0000256" key="12">
    <source>
        <dbReference type="SAM" id="Phobius"/>
    </source>
</evidence>
<evidence type="ECO:0000256" key="4">
    <source>
        <dbReference type="ARBA" id="ARBA00022723"/>
    </source>
</evidence>
<dbReference type="KEGG" id="nga:Ngar_c25660"/>
<comment type="pathway">
    <text evidence="11">Porphyrin-containing compound metabolism.</text>
</comment>
<dbReference type="GO" id="GO:0046872">
    <property type="term" value="F:metal ion binding"/>
    <property type="evidence" value="ECO:0007669"/>
    <property type="project" value="UniProtKB-KW"/>
</dbReference>
<dbReference type="GO" id="GO:0016491">
    <property type="term" value="F:oxidoreductase activity"/>
    <property type="evidence" value="ECO:0007669"/>
    <property type="project" value="UniProtKB-KW"/>
</dbReference>
<evidence type="ECO:0000256" key="9">
    <source>
        <dbReference type="ARBA" id="ARBA00023136"/>
    </source>
</evidence>
<dbReference type="InterPro" id="IPR050450">
    <property type="entry name" value="COX15/CtaA_HemeA_synthase"/>
</dbReference>
<dbReference type="GO" id="GO:0006784">
    <property type="term" value="P:heme A biosynthetic process"/>
    <property type="evidence" value="ECO:0007669"/>
    <property type="project" value="InterPro"/>
</dbReference>
<evidence type="ECO:0000256" key="10">
    <source>
        <dbReference type="ARBA" id="ARBA00023157"/>
    </source>
</evidence>
<evidence type="ECO:0000256" key="3">
    <source>
        <dbReference type="ARBA" id="ARBA00022692"/>
    </source>
</evidence>
<organism evidence="13 14">
    <name type="scientific">Nitrososphaera gargensis (strain Ga9.2)</name>
    <dbReference type="NCBI Taxonomy" id="1237085"/>
    <lineage>
        <taxon>Archaea</taxon>
        <taxon>Nitrososphaerota</taxon>
        <taxon>Nitrososphaeria</taxon>
        <taxon>Nitrososphaerales</taxon>
        <taxon>Nitrososphaeraceae</taxon>
        <taxon>Nitrososphaera</taxon>
    </lineage>
</organism>
<dbReference type="InParanoid" id="K0IJT7"/>
<keyword evidence="2" id="KW-1003">Cell membrane</keyword>
<keyword evidence="9 12" id="KW-0472">Membrane</keyword>
<dbReference type="RefSeq" id="WP_015020023.1">
    <property type="nucleotide sequence ID" value="NC_018719.1"/>
</dbReference>
<evidence type="ECO:0000256" key="11">
    <source>
        <dbReference type="ARBA" id="ARBA00023444"/>
    </source>
</evidence>
<dbReference type="PANTHER" id="PTHR35457">
    <property type="entry name" value="HEME A SYNTHASE"/>
    <property type="match status" value="1"/>
</dbReference>
<keyword evidence="4" id="KW-0479">Metal-binding</keyword>
<evidence type="ECO:0000256" key="8">
    <source>
        <dbReference type="ARBA" id="ARBA00023133"/>
    </source>
</evidence>
<dbReference type="AlphaFoldDB" id="K0IJT7"/>
<comment type="subcellular location">
    <subcellularLocation>
        <location evidence="1">Membrane</location>
        <topology evidence="1">Multi-pass membrane protein</topology>
    </subcellularLocation>
</comment>
<keyword evidence="7" id="KW-0408">Iron</keyword>
<dbReference type="STRING" id="1237085.Ngar_c25660"/>
<evidence type="ECO:0000313" key="13">
    <source>
        <dbReference type="EMBL" id="AFU59488.1"/>
    </source>
</evidence>
<evidence type="ECO:0000256" key="5">
    <source>
        <dbReference type="ARBA" id="ARBA00022989"/>
    </source>
</evidence>
<sequence length="148" mass="15656">MLLQALSFSTLFVLFSLIFIGGYVSASGVGLTCPDWPLCPQGLLPHEDFIIEYIHRSVAATTGVLVVATMAFTLKSKAAPKSIKITSIIAAGAVIGQIALGAIVIVERLHAVLVTTHLGLGIVLFSMVLMTALYAYRLEGKKALAKAQ</sequence>
<dbReference type="InterPro" id="IPR003780">
    <property type="entry name" value="COX15/CtaA_fam"/>
</dbReference>
<feature type="transmembrane region" description="Helical" evidence="12">
    <location>
        <begin position="50"/>
        <end position="73"/>
    </location>
</feature>
<keyword evidence="5 12" id="KW-1133">Transmembrane helix</keyword>
<evidence type="ECO:0000256" key="1">
    <source>
        <dbReference type="ARBA" id="ARBA00004141"/>
    </source>
</evidence>
<reference evidence="13 14" key="1">
    <citation type="journal article" date="2012" name="Environ. Microbiol.">
        <title>The genome of the ammonia-oxidizing Candidatus Nitrososphaera gargensis: insights into metabolic versatility and environmental adaptations.</title>
        <authorList>
            <person name="Spang A."/>
            <person name="Poehlein A."/>
            <person name="Offre P."/>
            <person name="Zumbragel S."/>
            <person name="Haider S."/>
            <person name="Rychlik N."/>
            <person name="Nowka B."/>
            <person name="Schmeisser C."/>
            <person name="Lebedeva E.V."/>
            <person name="Rattei T."/>
            <person name="Bohm C."/>
            <person name="Schmid M."/>
            <person name="Galushko A."/>
            <person name="Hatzenpichler R."/>
            <person name="Weinmaier T."/>
            <person name="Daniel R."/>
            <person name="Schleper C."/>
            <person name="Spieck E."/>
            <person name="Streit W."/>
            <person name="Wagner M."/>
        </authorList>
    </citation>
    <scope>NUCLEOTIDE SEQUENCE [LARGE SCALE GENOMIC DNA]</scope>
    <source>
        <strain evidence="14">Ga9.2</strain>
    </source>
</reference>
<gene>
    <name evidence="13" type="primary">ctaA2</name>
    <name evidence="13" type="ordered locus">Ngar_c25660</name>
</gene>
<protein>
    <submittedName>
        <fullName evidence="13">Putative cytochrome oxidase assembly protein CtaA</fullName>
    </submittedName>
</protein>
<accession>K0IJT7</accession>
<dbReference type="OrthoDB" id="336837at2157"/>
<keyword evidence="6" id="KW-0560">Oxidoreductase</keyword>
<dbReference type="EMBL" id="CP002408">
    <property type="protein sequence ID" value="AFU59488.1"/>
    <property type="molecule type" value="Genomic_DNA"/>
</dbReference>
<keyword evidence="3 12" id="KW-0812">Transmembrane</keyword>
<dbReference type="HOGENOM" id="CLU_1860763_0_0_2"/>
<dbReference type="Pfam" id="PF02628">
    <property type="entry name" value="COX15-CtaA"/>
    <property type="match status" value="1"/>
</dbReference>
<feature type="transmembrane region" description="Helical" evidence="12">
    <location>
        <begin position="85"/>
        <end position="106"/>
    </location>
</feature>
<dbReference type="GeneID" id="13794584"/>
<evidence type="ECO:0000256" key="6">
    <source>
        <dbReference type="ARBA" id="ARBA00023002"/>
    </source>
</evidence>
<keyword evidence="8" id="KW-0350">Heme biosynthesis</keyword>
<proteinExistence type="predicted"/>
<keyword evidence="14" id="KW-1185">Reference proteome</keyword>